<organism evidence="1 2">
    <name type="scientific">Pseudoalteromonas ulvae</name>
    <dbReference type="NCBI Taxonomy" id="107327"/>
    <lineage>
        <taxon>Bacteria</taxon>
        <taxon>Pseudomonadati</taxon>
        <taxon>Pseudomonadota</taxon>
        <taxon>Gammaproteobacteria</taxon>
        <taxon>Alteromonadales</taxon>
        <taxon>Pseudoalteromonadaceae</taxon>
        <taxon>Pseudoalteromonas</taxon>
    </lineage>
</organism>
<dbReference type="OrthoDB" id="6077837at2"/>
<dbReference type="EMBL" id="MWPV01000006">
    <property type="protein sequence ID" value="OUL56630.1"/>
    <property type="molecule type" value="Genomic_DNA"/>
</dbReference>
<proteinExistence type="predicted"/>
<evidence type="ECO:0000313" key="1">
    <source>
        <dbReference type="EMBL" id="OUL56630.1"/>
    </source>
</evidence>
<gene>
    <name evidence="1" type="ORF">B1199_17360</name>
</gene>
<comment type="caution">
    <text evidence="1">The sequence shown here is derived from an EMBL/GenBank/DDBJ whole genome shotgun (WGS) entry which is preliminary data.</text>
</comment>
<dbReference type="InterPro" id="IPR054222">
    <property type="entry name" value="DUF6942"/>
</dbReference>
<protein>
    <submittedName>
        <fullName evidence="1">Uncharacterized protein</fullName>
    </submittedName>
</protein>
<dbReference type="AlphaFoldDB" id="A0A244CLZ6"/>
<dbReference type="Proteomes" id="UP000194841">
    <property type="component" value="Unassembled WGS sequence"/>
</dbReference>
<keyword evidence="2" id="KW-1185">Reference proteome</keyword>
<accession>A0A244CLZ6</accession>
<dbReference type="Pfam" id="PF22098">
    <property type="entry name" value="DUF6942"/>
    <property type="match status" value="1"/>
</dbReference>
<evidence type="ECO:0000313" key="2">
    <source>
        <dbReference type="Proteomes" id="UP000194841"/>
    </source>
</evidence>
<dbReference type="RefSeq" id="WP_086745592.1">
    <property type="nucleotide sequence ID" value="NZ_MWPV01000006.1"/>
</dbReference>
<sequence length="181" mass="21046">MTKDTIGLGCPQFKIAVYIANRPEIEPYSFLDSLISVSEGEITHIGTHCGNGWRKVFNVYAKLLYALDKRHFAEFQTAQTWQQYREQSLLQTNSKTALLFSPPQLGLDDDILHIICGRTYANELQRSAKINSQWVWLNEEFAVDKKNQLIVCPYFDYRQLSNIKIEFLTQLILSLRHRESE</sequence>
<name>A0A244CLZ6_PSEDV</name>
<reference evidence="1 2" key="1">
    <citation type="submission" date="2017-02" db="EMBL/GenBank/DDBJ databases">
        <title>Pseudoalteromonas ulvae TC14 Genome.</title>
        <authorList>
            <person name="Molmeret M."/>
        </authorList>
    </citation>
    <scope>NUCLEOTIDE SEQUENCE [LARGE SCALE GENOMIC DNA]</scope>
    <source>
        <strain evidence="1">TC14</strain>
    </source>
</reference>